<keyword evidence="8" id="KW-1133">Transmembrane helix</keyword>
<keyword evidence="7" id="KW-0902">Two-component regulatory system</keyword>
<evidence type="ECO:0000256" key="8">
    <source>
        <dbReference type="SAM" id="Phobius"/>
    </source>
</evidence>
<protein>
    <recommendedName>
        <fullName evidence="3">histidine kinase</fullName>
        <ecNumber evidence="3">2.7.13.3</ecNumber>
    </recommendedName>
</protein>
<dbReference type="CDD" id="cd00082">
    <property type="entry name" value="HisKA"/>
    <property type="match status" value="1"/>
</dbReference>
<dbReference type="GO" id="GO:0016020">
    <property type="term" value="C:membrane"/>
    <property type="evidence" value="ECO:0007669"/>
    <property type="project" value="UniProtKB-SubCell"/>
</dbReference>
<dbReference type="Gene3D" id="1.10.287.130">
    <property type="match status" value="1"/>
</dbReference>
<dbReference type="Proteomes" id="UP000008467">
    <property type="component" value="Chromosome"/>
</dbReference>
<dbReference type="FunFam" id="3.30.565.10:FF:000006">
    <property type="entry name" value="Sensor histidine kinase WalK"/>
    <property type="match status" value="1"/>
</dbReference>
<evidence type="ECO:0000256" key="2">
    <source>
        <dbReference type="ARBA" id="ARBA00004370"/>
    </source>
</evidence>
<comment type="subcellular location">
    <subcellularLocation>
        <location evidence="2">Membrane</location>
    </subcellularLocation>
</comment>
<sequence length="306" mass="34729">MKLLTIIMIVVCLVALACIIIAVKAYKEAKRTMQGLEEMLELVIKDEFNESSFDESRQSALEAKLAKFLTSSQLAQQNIKVQHRHIKSLISDISHQTKTPIANLLLYSELLKEKELPEEVSELVTQISFQSEKLDFLIRSLVKLSRLENGIITVTPTTNNLVPLINKALEEAKAKLEEKKLRLQWELSEGRYIARFDGKWTQEVFANLLDNAIKYTAEEGSITIKISEYEMFCRVDFIDTGIGITEEELALIFKRFYRSPRVAKKEGVGIGLYLAREIVVAESGYIKVTSEVGKGSCFSVFLPRSR</sequence>
<keyword evidence="6 10" id="KW-0418">Kinase</keyword>
<dbReference type="SUPFAM" id="SSF47384">
    <property type="entry name" value="Homodimeric domain of signal transducing histidine kinase"/>
    <property type="match status" value="1"/>
</dbReference>
<dbReference type="RefSeq" id="WP_013655716.1">
    <property type="nucleotide sequence ID" value="NC_015275.1"/>
</dbReference>
<dbReference type="KEGG" id="cle:Clole_0682"/>
<evidence type="ECO:0000313" key="10">
    <source>
        <dbReference type="EMBL" id="ADZ82415.1"/>
    </source>
</evidence>
<dbReference type="Pfam" id="PF02518">
    <property type="entry name" value="HATPase_c"/>
    <property type="match status" value="1"/>
</dbReference>
<dbReference type="Pfam" id="PF00512">
    <property type="entry name" value="HisKA"/>
    <property type="match status" value="1"/>
</dbReference>
<dbReference type="eggNOG" id="COG2205">
    <property type="taxonomic scope" value="Bacteria"/>
</dbReference>
<dbReference type="InterPro" id="IPR003594">
    <property type="entry name" value="HATPase_dom"/>
</dbReference>
<evidence type="ECO:0000259" key="9">
    <source>
        <dbReference type="PROSITE" id="PS50109"/>
    </source>
</evidence>
<dbReference type="PANTHER" id="PTHR43711:SF1">
    <property type="entry name" value="HISTIDINE KINASE 1"/>
    <property type="match status" value="1"/>
</dbReference>
<proteinExistence type="predicted"/>
<dbReference type="SUPFAM" id="SSF55874">
    <property type="entry name" value="ATPase domain of HSP90 chaperone/DNA topoisomerase II/histidine kinase"/>
    <property type="match status" value="1"/>
</dbReference>
<evidence type="ECO:0000256" key="1">
    <source>
        <dbReference type="ARBA" id="ARBA00000085"/>
    </source>
</evidence>
<keyword evidence="11" id="KW-1185">Reference proteome</keyword>
<keyword evidence="4" id="KW-0597">Phosphoprotein</keyword>
<name>F2JNR7_CELLD</name>
<dbReference type="Gene3D" id="3.30.565.10">
    <property type="entry name" value="Histidine kinase-like ATPase, C-terminal domain"/>
    <property type="match status" value="1"/>
</dbReference>
<accession>F2JNR7</accession>
<gene>
    <name evidence="10" type="ordered locus">Clole_0682</name>
</gene>
<dbReference type="HOGENOM" id="CLU_000445_89_3_9"/>
<evidence type="ECO:0000256" key="5">
    <source>
        <dbReference type="ARBA" id="ARBA00022679"/>
    </source>
</evidence>
<dbReference type="EC" id="2.7.13.3" evidence="3"/>
<feature type="domain" description="Histidine kinase" evidence="9">
    <location>
        <begin position="92"/>
        <end position="306"/>
    </location>
</feature>
<keyword evidence="5" id="KW-0808">Transferase</keyword>
<dbReference type="EMBL" id="CP002582">
    <property type="protein sequence ID" value="ADZ82415.1"/>
    <property type="molecule type" value="Genomic_DNA"/>
</dbReference>
<dbReference type="SMART" id="SM00387">
    <property type="entry name" value="HATPase_c"/>
    <property type="match status" value="1"/>
</dbReference>
<dbReference type="InterPro" id="IPR005467">
    <property type="entry name" value="His_kinase_dom"/>
</dbReference>
<dbReference type="InterPro" id="IPR004358">
    <property type="entry name" value="Sig_transdc_His_kin-like_C"/>
</dbReference>
<evidence type="ECO:0000256" key="6">
    <source>
        <dbReference type="ARBA" id="ARBA00022777"/>
    </source>
</evidence>
<dbReference type="GO" id="GO:0000155">
    <property type="term" value="F:phosphorelay sensor kinase activity"/>
    <property type="evidence" value="ECO:0007669"/>
    <property type="project" value="InterPro"/>
</dbReference>
<reference evidence="10 11" key="1">
    <citation type="journal article" date="2011" name="J. Bacteriol.">
        <title>Complete genome sequence of the cellulose-degrading bacterium Cellulosilyticum lentocellum.</title>
        <authorList>
            <consortium name="US DOE Joint Genome Institute"/>
            <person name="Miller D.A."/>
            <person name="Suen G."/>
            <person name="Bruce D."/>
            <person name="Copeland A."/>
            <person name="Cheng J.F."/>
            <person name="Detter C."/>
            <person name="Goodwin L.A."/>
            <person name="Han C.S."/>
            <person name="Hauser L.J."/>
            <person name="Land M.L."/>
            <person name="Lapidus A."/>
            <person name="Lucas S."/>
            <person name="Meincke L."/>
            <person name="Pitluck S."/>
            <person name="Tapia R."/>
            <person name="Teshima H."/>
            <person name="Woyke T."/>
            <person name="Fox B.G."/>
            <person name="Angert E.R."/>
            <person name="Currie C.R."/>
        </authorList>
    </citation>
    <scope>NUCLEOTIDE SEQUENCE [LARGE SCALE GENOMIC DNA]</scope>
    <source>
        <strain evidence="11">ATCC 49066 / DSM 5427 / NCIMB 11756 / RHM5</strain>
    </source>
</reference>
<organism evidence="10 11">
    <name type="scientific">Cellulosilyticum lentocellum (strain ATCC 49066 / DSM 5427 / NCIMB 11756 / RHM5)</name>
    <name type="common">Clostridium lentocellum</name>
    <dbReference type="NCBI Taxonomy" id="642492"/>
    <lineage>
        <taxon>Bacteria</taxon>
        <taxon>Bacillati</taxon>
        <taxon>Bacillota</taxon>
        <taxon>Clostridia</taxon>
        <taxon>Lachnospirales</taxon>
        <taxon>Cellulosilyticaceae</taxon>
        <taxon>Cellulosilyticum</taxon>
    </lineage>
</organism>
<dbReference type="PROSITE" id="PS51257">
    <property type="entry name" value="PROKAR_LIPOPROTEIN"/>
    <property type="match status" value="1"/>
</dbReference>
<dbReference type="InterPro" id="IPR036097">
    <property type="entry name" value="HisK_dim/P_sf"/>
</dbReference>
<dbReference type="STRING" id="642492.Clole_0682"/>
<evidence type="ECO:0000256" key="7">
    <source>
        <dbReference type="ARBA" id="ARBA00023012"/>
    </source>
</evidence>
<dbReference type="InterPro" id="IPR050736">
    <property type="entry name" value="Sensor_HK_Regulatory"/>
</dbReference>
<evidence type="ECO:0000313" key="11">
    <source>
        <dbReference type="Proteomes" id="UP000008467"/>
    </source>
</evidence>
<dbReference type="SMART" id="SM00388">
    <property type="entry name" value="HisKA"/>
    <property type="match status" value="1"/>
</dbReference>
<feature type="transmembrane region" description="Helical" evidence="8">
    <location>
        <begin position="6"/>
        <end position="26"/>
    </location>
</feature>
<dbReference type="InterPro" id="IPR036890">
    <property type="entry name" value="HATPase_C_sf"/>
</dbReference>
<dbReference type="PROSITE" id="PS50109">
    <property type="entry name" value="HIS_KIN"/>
    <property type="match status" value="1"/>
</dbReference>
<dbReference type="InterPro" id="IPR003661">
    <property type="entry name" value="HisK_dim/P_dom"/>
</dbReference>
<dbReference type="PANTHER" id="PTHR43711">
    <property type="entry name" value="TWO-COMPONENT HISTIDINE KINASE"/>
    <property type="match status" value="1"/>
</dbReference>
<dbReference type="PRINTS" id="PR00344">
    <property type="entry name" value="BCTRLSENSOR"/>
</dbReference>
<keyword evidence="8" id="KW-0812">Transmembrane</keyword>
<keyword evidence="8" id="KW-0472">Membrane</keyword>
<evidence type="ECO:0000256" key="3">
    <source>
        <dbReference type="ARBA" id="ARBA00012438"/>
    </source>
</evidence>
<comment type="catalytic activity">
    <reaction evidence="1">
        <text>ATP + protein L-histidine = ADP + protein N-phospho-L-histidine.</text>
        <dbReference type="EC" id="2.7.13.3"/>
    </reaction>
</comment>
<dbReference type="AlphaFoldDB" id="F2JNR7"/>
<evidence type="ECO:0000256" key="4">
    <source>
        <dbReference type="ARBA" id="ARBA00022553"/>
    </source>
</evidence>